<keyword evidence="3" id="KW-1185">Reference proteome</keyword>
<evidence type="ECO:0000313" key="2">
    <source>
        <dbReference type="EMBL" id="KAG8057946.1"/>
    </source>
</evidence>
<reference evidence="2" key="2">
    <citation type="submission" date="2021-02" db="EMBL/GenBank/DDBJ databases">
        <authorList>
            <person name="Kimball J.A."/>
            <person name="Haas M.W."/>
            <person name="Macchietto M."/>
            <person name="Kono T."/>
            <person name="Duquette J."/>
            <person name="Shao M."/>
        </authorList>
    </citation>
    <scope>NUCLEOTIDE SEQUENCE</scope>
    <source>
        <tissue evidence="2">Fresh leaf tissue</tissue>
    </source>
</reference>
<dbReference type="AlphaFoldDB" id="A0A8J5VFK1"/>
<comment type="caution">
    <text evidence="2">The sequence shown here is derived from an EMBL/GenBank/DDBJ whole genome shotgun (WGS) entry which is preliminary data.</text>
</comment>
<feature type="region of interest" description="Disordered" evidence="1">
    <location>
        <begin position="1"/>
        <end position="20"/>
    </location>
</feature>
<dbReference type="EMBL" id="JAAALK010000287">
    <property type="protein sequence ID" value="KAG8057946.1"/>
    <property type="molecule type" value="Genomic_DNA"/>
</dbReference>
<sequence>MSIPDCPPAEGAQPWRRPTRCHPHVLADERNKTPCPQQILEIATTAIISPQTSPQHITYEHVRRSLALQGIGVFNQTNTVNLSSNHQAAEPKPCKICTVGLMQHKVRHHLSYMQTFPNKCTAMKALALADFSRSCGHT</sequence>
<dbReference type="Proteomes" id="UP000729402">
    <property type="component" value="Unassembled WGS sequence"/>
</dbReference>
<name>A0A8J5VFK1_ZIZPA</name>
<proteinExistence type="predicted"/>
<protein>
    <submittedName>
        <fullName evidence="2">Uncharacterized protein</fullName>
    </submittedName>
</protein>
<gene>
    <name evidence="2" type="ORF">GUJ93_ZPchr0002g24808</name>
</gene>
<evidence type="ECO:0000256" key="1">
    <source>
        <dbReference type="SAM" id="MobiDB-lite"/>
    </source>
</evidence>
<evidence type="ECO:0000313" key="3">
    <source>
        <dbReference type="Proteomes" id="UP000729402"/>
    </source>
</evidence>
<organism evidence="2 3">
    <name type="scientific">Zizania palustris</name>
    <name type="common">Northern wild rice</name>
    <dbReference type="NCBI Taxonomy" id="103762"/>
    <lineage>
        <taxon>Eukaryota</taxon>
        <taxon>Viridiplantae</taxon>
        <taxon>Streptophyta</taxon>
        <taxon>Embryophyta</taxon>
        <taxon>Tracheophyta</taxon>
        <taxon>Spermatophyta</taxon>
        <taxon>Magnoliopsida</taxon>
        <taxon>Liliopsida</taxon>
        <taxon>Poales</taxon>
        <taxon>Poaceae</taxon>
        <taxon>BOP clade</taxon>
        <taxon>Oryzoideae</taxon>
        <taxon>Oryzeae</taxon>
        <taxon>Zizaniinae</taxon>
        <taxon>Zizania</taxon>
    </lineage>
</organism>
<accession>A0A8J5VFK1</accession>
<reference evidence="2" key="1">
    <citation type="journal article" date="2021" name="bioRxiv">
        <title>Whole Genome Assembly and Annotation of Northern Wild Rice, Zizania palustris L., Supports a Whole Genome Duplication in the Zizania Genus.</title>
        <authorList>
            <person name="Haas M."/>
            <person name="Kono T."/>
            <person name="Macchietto M."/>
            <person name="Millas R."/>
            <person name="McGilp L."/>
            <person name="Shao M."/>
            <person name="Duquette J."/>
            <person name="Hirsch C.N."/>
            <person name="Kimball J."/>
        </authorList>
    </citation>
    <scope>NUCLEOTIDE SEQUENCE</scope>
    <source>
        <tissue evidence="2">Fresh leaf tissue</tissue>
    </source>
</reference>